<evidence type="ECO:0000313" key="2">
    <source>
        <dbReference type="EMBL" id="EGH28930.1"/>
    </source>
</evidence>
<feature type="transmembrane region" description="Helical" evidence="1">
    <location>
        <begin position="153"/>
        <end position="173"/>
    </location>
</feature>
<dbReference type="Proteomes" id="UP000004471">
    <property type="component" value="Unassembled WGS sequence"/>
</dbReference>
<keyword evidence="1" id="KW-0812">Transmembrane</keyword>
<dbReference type="EMBL" id="AEAH01000357">
    <property type="protein sequence ID" value="EGH28930.1"/>
    <property type="molecule type" value="Genomic_DNA"/>
</dbReference>
<reference evidence="2 3" key="1">
    <citation type="journal article" date="2011" name="PLoS Pathog.">
        <title>Dynamic evolution of pathogenicity revealed by sequencing and comparative genomics of 19 Pseudomonas syringae isolates.</title>
        <authorList>
            <person name="Baltrus D.A."/>
            <person name="Nishimura M.T."/>
            <person name="Romanchuk A."/>
            <person name="Chang J.H."/>
            <person name="Mukhtar M.S."/>
            <person name="Cherkis K."/>
            <person name="Roach J."/>
            <person name="Grant S.R."/>
            <person name="Jones C.D."/>
            <person name="Dangl J.L."/>
        </authorList>
    </citation>
    <scope>NUCLEOTIDE SEQUENCE [LARGE SCALE GENOMIC DNA]</scope>
    <source>
        <strain evidence="3">M301072PT</strain>
    </source>
</reference>
<accession>F3FFE4</accession>
<gene>
    <name evidence="2" type="ORF">PSYJA_08113</name>
</gene>
<feature type="transmembrane region" description="Helical" evidence="1">
    <location>
        <begin position="206"/>
        <end position="229"/>
    </location>
</feature>
<organism evidence="2 3">
    <name type="scientific">Pseudomonas syringae pv. japonica str. M301072</name>
    <dbReference type="NCBI Taxonomy" id="629262"/>
    <lineage>
        <taxon>Bacteria</taxon>
        <taxon>Pseudomonadati</taxon>
        <taxon>Pseudomonadota</taxon>
        <taxon>Gammaproteobacteria</taxon>
        <taxon>Pseudomonadales</taxon>
        <taxon>Pseudomonadaceae</taxon>
        <taxon>Pseudomonas</taxon>
        <taxon>Pseudomonas syringae</taxon>
    </lineage>
</organism>
<feature type="transmembrane region" description="Helical" evidence="1">
    <location>
        <begin position="12"/>
        <end position="33"/>
    </location>
</feature>
<name>F3FFE4_PSESX</name>
<comment type="caution">
    <text evidence="2">The sequence shown here is derived from an EMBL/GenBank/DDBJ whole genome shotgun (WGS) entry which is preliminary data.</text>
</comment>
<evidence type="ECO:0000313" key="3">
    <source>
        <dbReference type="Proteomes" id="UP000004471"/>
    </source>
</evidence>
<keyword evidence="1" id="KW-1133">Transmembrane helix</keyword>
<protein>
    <recommendedName>
        <fullName evidence="4">DUF4386 domain-containing protein</fullName>
    </recommendedName>
</protein>
<evidence type="ECO:0000256" key="1">
    <source>
        <dbReference type="SAM" id="Phobius"/>
    </source>
</evidence>
<feature type="transmembrane region" description="Helical" evidence="1">
    <location>
        <begin position="180"/>
        <end position="200"/>
    </location>
</feature>
<dbReference type="HOGENOM" id="CLU_1188199_0_0_6"/>
<feature type="transmembrane region" description="Helical" evidence="1">
    <location>
        <begin position="98"/>
        <end position="122"/>
    </location>
</feature>
<dbReference type="PATRIC" id="fig|629262.5.peg.1368"/>
<keyword evidence="1" id="KW-0472">Membrane</keyword>
<sequence>MNTVDTHFTRTRFLLLLNILAVLFCFNTVYLAIQAGSFEYEATGNIVGQLEVGVTGSPNLKWMMLSDMFGFYLFSIPSALYLWFALREDRPYLLSISTVAGILFGLIGAIGAAILSVVWPVLTVLHATSTDPTAQLVFQETFRILTMAVQDGMWGRLEFFLSGVWYLGLSIILWRHKKAFSVIVFLNAACALVTSFGKVLDMGELAGLALTGVTYVTPLFYIWIGVIAWRGTIVTSLKTAEFTEAGRSAPKA</sequence>
<proteinExistence type="predicted"/>
<evidence type="ECO:0008006" key="4">
    <source>
        <dbReference type="Google" id="ProtNLM"/>
    </source>
</evidence>
<dbReference type="AlphaFoldDB" id="F3FFE4"/>
<feature type="transmembrane region" description="Helical" evidence="1">
    <location>
        <begin position="69"/>
        <end position="86"/>
    </location>
</feature>